<sequence length="542" mass="59586">MVIRATWADTRAGPVVSAVIVLFCQTLALTSSAKPSRGLQSIAVQGSKIQPWTGVSCINLSLHSQFDIETFPEYPPEAKESYLARAITGFIPDLIDDTTSTCSVYVPVLPGSTFWISYSVEPPVPTGHYFLFKLYINGAHIVSFSTGKEDGWEGKTMFGLFESSESSEDRKRVEKRVLAFTPPDSRDHMWKDVADVHDKTARVEVRVHRANARKRVERVFEEYTKTPHAKHSRGVRLVSAGRAGPEQPKRFYKFALIDPIDQPFATFRYYYRTWDQLRELGLLEPGEAIASEDDNLPVIEPLDTSPTGKRSLSKQLASQQCEDVFLDRSHDSITQDAGSKPACIKASTADAVAPPRRSSIRIVDANGIAGLLTMGTSVRRASKTSNQPRTYIPSGTPEVDKSSPDMHAEKRNNSNNETASQRSSSVSTPPHFYRLSIPPSIRLAPPDAASAPCPVPACRSESASSTAYRPHPAFAVDEWKKRTPSPVRGVRESITTPPMVKASERAGLMFRKMLPAAWRRRTVSGPSAASPATGRVGARSAT</sequence>
<dbReference type="Pfam" id="PF25534">
    <property type="entry name" value="DUF7918"/>
    <property type="match status" value="1"/>
</dbReference>
<feature type="domain" description="DUF7918" evidence="2">
    <location>
        <begin position="95"/>
        <end position="283"/>
    </location>
</feature>
<feature type="compositionally biased region" description="Basic and acidic residues" evidence="1">
    <location>
        <begin position="398"/>
        <end position="412"/>
    </location>
</feature>
<evidence type="ECO:0000313" key="3">
    <source>
        <dbReference type="EMBL" id="CBX91687.1"/>
    </source>
</evidence>
<dbReference type="EMBL" id="FP929072">
    <property type="protein sequence ID" value="CBX91687.1"/>
    <property type="molecule type" value="Genomic_DNA"/>
</dbReference>
<accession>E4ZK92</accession>
<dbReference type="STRING" id="985895.E4ZK92"/>
<keyword evidence="4" id="KW-1185">Reference proteome</keyword>
<dbReference type="OMA" id="FATFRYY"/>
<reference evidence="4" key="1">
    <citation type="journal article" date="2011" name="Nat. Commun.">
        <title>Effector diversification within compartments of the Leptosphaeria maculans genome affected by Repeat-Induced Point mutations.</title>
        <authorList>
            <person name="Rouxel T."/>
            <person name="Grandaubert J."/>
            <person name="Hane J.K."/>
            <person name="Hoede C."/>
            <person name="van de Wouw A.P."/>
            <person name="Couloux A."/>
            <person name="Dominguez V."/>
            <person name="Anthouard V."/>
            <person name="Bally P."/>
            <person name="Bourras S."/>
            <person name="Cozijnsen A.J."/>
            <person name="Ciuffetti L.M."/>
            <person name="Degrave A."/>
            <person name="Dilmaghani A."/>
            <person name="Duret L."/>
            <person name="Fudal I."/>
            <person name="Goodwin S.B."/>
            <person name="Gout L."/>
            <person name="Glaser N."/>
            <person name="Linglin J."/>
            <person name="Kema G.H.J."/>
            <person name="Lapalu N."/>
            <person name="Lawrence C.B."/>
            <person name="May K."/>
            <person name="Meyer M."/>
            <person name="Ollivier B."/>
            <person name="Poulain J."/>
            <person name="Schoch C.L."/>
            <person name="Simon A."/>
            <person name="Spatafora J.W."/>
            <person name="Stachowiak A."/>
            <person name="Turgeon B.G."/>
            <person name="Tyler B.M."/>
            <person name="Vincent D."/>
            <person name="Weissenbach J."/>
            <person name="Amselem J."/>
            <person name="Quesneville H."/>
            <person name="Oliver R.P."/>
            <person name="Wincker P."/>
            <person name="Balesdent M.-H."/>
            <person name="Howlett B.J."/>
        </authorList>
    </citation>
    <scope>NUCLEOTIDE SEQUENCE [LARGE SCALE GENOMIC DNA]</scope>
    <source>
        <strain evidence="4">JN3 / isolate v23.1.3 / race Av1-4-5-6-7-8</strain>
    </source>
</reference>
<dbReference type="InterPro" id="IPR057678">
    <property type="entry name" value="DUF7918"/>
</dbReference>
<feature type="region of interest" description="Disordered" evidence="1">
    <location>
        <begin position="520"/>
        <end position="542"/>
    </location>
</feature>
<dbReference type="HOGENOM" id="CLU_595778_0_0_1"/>
<evidence type="ECO:0000256" key="1">
    <source>
        <dbReference type="SAM" id="MobiDB-lite"/>
    </source>
</evidence>
<feature type="region of interest" description="Disordered" evidence="1">
    <location>
        <begin position="379"/>
        <end position="432"/>
    </location>
</feature>
<dbReference type="Proteomes" id="UP000002668">
    <property type="component" value="Genome"/>
</dbReference>
<dbReference type="OrthoDB" id="436496at2759"/>
<dbReference type="InParanoid" id="E4ZK92"/>
<evidence type="ECO:0000313" key="4">
    <source>
        <dbReference type="Proteomes" id="UP000002668"/>
    </source>
</evidence>
<name>E4ZK92_LEPMJ</name>
<feature type="compositionally biased region" description="Polar residues" evidence="1">
    <location>
        <begin position="413"/>
        <end position="428"/>
    </location>
</feature>
<dbReference type="VEuPathDB" id="FungiDB:LEMA_P071950.1"/>
<proteinExistence type="predicted"/>
<gene>
    <name evidence="3" type="ORF">LEMA_P071950.1</name>
</gene>
<evidence type="ECO:0000259" key="2">
    <source>
        <dbReference type="Pfam" id="PF25534"/>
    </source>
</evidence>
<dbReference type="AlphaFoldDB" id="E4ZK92"/>
<protein>
    <recommendedName>
        <fullName evidence="2">DUF7918 domain-containing protein</fullName>
    </recommendedName>
</protein>
<organism evidence="4">
    <name type="scientific">Leptosphaeria maculans (strain JN3 / isolate v23.1.3 / race Av1-4-5-6-7-8)</name>
    <name type="common">Blackleg fungus</name>
    <name type="synonym">Phoma lingam</name>
    <dbReference type="NCBI Taxonomy" id="985895"/>
    <lineage>
        <taxon>Eukaryota</taxon>
        <taxon>Fungi</taxon>
        <taxon>Dikarya</taxon>
        <taxon>Ascomycota</taxon>
        <taxon>Pezizomycotina</taxon>
        <taxon>Dothideomycetes</taxon>
        <taxon>Pleosporomycetidae</taxon>
        <taxon>Pleosporales</taxon>
        <taxon>Pleosporineae</taxon>
        <taxon>Leptosphaeriaceae</taxon>
        <taxon>Plenodomus</taxon>
        <taxon>Plenodomus lingam/Leptosphaeria maculans species complex</taxon>
    </lineage>
</organism>
<dbReference type="eggNOG" id="ENOG502STT7">
    <property type="taxonomic scope" value="Eukaryota"/>
</dbReference>